<dbReference type="InterPro" id="IPR001841">
    <property type="entry name" value="Znf_RING"/>
</dbReference>
<evidence type="ECO:0000259" key="3">
    <source>
        <dbReference type="PROSITE" id="PS50089"/>
    </source>
</evidence>
<keyword evidence="1" id="KW-0863">Zinc-finger</keyword>
<feature type="domain" description="RING-type" evidence="3">
    <location>
        <begin position="132"/>
        <end position="171"/>
    </location>
</feature>
<keyword evidence="1" id="KW-0479">Metal-binding</keyword>
<feature type="compositionally biased region" description="Pro residues" evidence="2">
    <location>
        <begin position="22"/>
        <end position="32"/>
    </location>
</feature>
<sequence>MEQRSRDSLVGSEAPVNTPLDLPLPPTPPPQPLWDRQSRHDTWSQSDMNSQRLGIEWDTINDLRIDMVRLHQRMNNMQRMMETCMDMQIELQRSIRQEVSAALNRSTGSSGSPHDSSSEDKSKWECVRKGLCCICCESNIDSLLYRCGHMCTCSKCASDLLQSKRKCPMCQAPVVEVIRAYSIQ</sequence>
<dbReference type="PANTHER" id="PTHR46519">
    <property type="entry name" value="RING/U-BOX SUPERFAMILY PROTEIN"/>
    <property type="match status" value="1"/>
</dbReference>
<feature type="region of interest" description="Disordered" evidence="2">
    <location>
        <begin position="101"/>
        <end position="120"/>
    </location>
</feature>
<feature type="region of interest" description="Disordered" evidence="2">
    <location>
        <begin position="1"/>
        <end position="47"/>
    </location>
</feature>
<accession>I3SAF5</accession>
<dbReference type="PROSITE" id="PS50089">
    <property type="entry name" value="ZF_RING_2"/>
    <property type="match status" value="1"/>
</dbReference>
<dbReference type="GO" id="GO:0008270">
    <property type="term" value="F:zinc ion binding"/>
    <property type="evidence" value="ECO:0007669"/>
    <property type="project" value="UniProtKB-KW"/>
</dbReference>
<evidence type="ECO:0000256" key="2">
    <source>
        <dbReference type="SAM" id="MobiDB-lite"/>
    </source>
</evidence>
<dbReference type="PANTHER" id="PTHR46519:SF10">
    <property type="entry name" value="PROTEIN, PUTATIVE-RELATED"/>
    <property type="match status" value="1"/>
</dbReference>
<keyword evidence="1" id="KW-0862">Zinc</keyword>
<dbReference type="EMBL" id="BT137452">
    <property type="protein sequence ID" value="AFK37247.1"/>
    <property type="molecule type" value="mRNA"/>
</dbReference>
<feature type="compositionally biased region" description="Low complexity" evidence="2">
    <location>
        <begin position="106"/>
        <end position="115"/>
    </location>
</feature>
<name>I3SAF5_LOTJA</name>
<evidence type="ECO:0000313" key="4">
    <source>
        <dbReference type="EMBL" id="AFK37247.1"/>
    </source>
</evidence>
<protein>
    <recommendedName>
        <fullName evidence="3">RING-type domain-containing protein</fullName>
    </recommendedName>
</protein>
<organism evidence="4">
    <name type="scientific">Lotus japonicus</name>
    <name type="common">Lotus corniculatus var. japonicus</name>
    <dbReference type="NCBI Taxonomy" id="34305"/>
    <lineage>
        <taxon>Eukaryota</taxon>
        <taxon>Viridiplantae</taxon>
        <taxon>Streptophyta</taxon>
        <taxon>Embryophyta</taxon>
        <taxon>Tracheophyta</taxon>
        <taxon>Spermatophyta</taxon>
        <taxon>Magnoliopsida</taxon>
        <taxon>eudicotyledons</taxon>
        <taxon>Gunneridae</taxon>
        <taxon>Pentapetalae</taxon>
        <taxon>rosids</taxon>
        <taxon>fabids</taxon>
        <taxon>Fabales</taxon>
        <taxon>Fabaceae</taxon>
        <taxon>Papilionoideae</taxon>
        <taxon>50 kb inversion clade</taxon>
        <taxon>NPAAA clade</taxon>
        <taxon>Hologalegina</taxon>
        <taxon>robinioid clade</taxon>
        <taxon>Loteae</taxon>
        <taxon>Lotus</taxon>
    </lineage>
</organism>
<evidence type="ECO:0000256" key="1">
    <source>
        <dbReference type="PROSITE-ProRule" id="PRU00175"/>
    </source>
</evidence>
<dbReference type="Gene3D" id="3.30.40.10">
    <property type="entry name" value="Zinc/RING finger domain, C3HC4 (zinc finger)"/>
    <property type="match status" value="1"/>
</dbReference>
<dbReference type="SUPFAM" id="SSF57850">
    <property type="entry name" value="RING/U-box"/>
    <property type="match status" value="1"/>
</dbReference>
<dbReference type="AlphaFoldDB" id="I3SAF5"/>
<reference evidence="4" key="1">
    <citation type="submission" date="2012-05" db="EMBL/GenBank/DDBJ databases">
        <authorList>
            <person name="Krishnakumar V."/>
            <person name="Cheung F."/>
            <person name="Xiao Y."/>
            <person name="Chan A."/>
            <person name="Moskal W.A."/>
            <person name="Town C.D."/>
        </authorList>
    </citation>
    <scope>NUCLEOTIDE SEQUENCE</scope>
</reference>
<dbReference type="InterPro" id="IPR013083">
    <property type="entry name" value="Znf_RING/FYVE/PHD"/>
</dbReference>
<proteinExistence type="evidence at transcript level"/>
<dbReference type="Pfam" id="PF13920">
    <property type="entry name" value="zf-C3HC4_3"/>
    <property type="match status" value="1"/>
</dbReference>